<name>A0A1G4XYM4_9ACTN</name>
<gene>
    <name evidence="2" type="ORF">SAMN03159343_1785</name>
</gene>
<dbReference type="AlphaFoldDB" id="A0A1G4XYM4"/>
<keyword evidence="3" id="KW-1185">Reference proteome</keyword>
<dbReference type="STRING" id="1960309.SAMN03159343_1785"/>
<accession>A0A1G4XYM4</accession>
<proteinExistence type="predicted"/>
<protein>
    <submittedName>
        <fullName evidence="2">TIGR03086 family protein</fullName>
    </submittedName>
</protein>
<sequence length="194" mass="20558">MAYRPTVTSTAPETPSARHARVAGRFGEVVAGVADWSSPAPVEGWTAADVVGHLVEWLPGLLAADGVVLDVEWTGDPAQDWSRHAAAVQALLDSPRAAEPFTHQHLGTQPLGQAVDRFYTTDVLLHTWDLARASGQDAGLDEAECAELLAGMQPMDEFLRSSGQYGPKVPVPDDAPAVDRLMGFLGRDPAGNPG</sequence>
<dbReference type="EMBL" id="FMUH01000002">
    <property type="protein sequence ID" value="SCX46344.1"/>
    <property type="molecule type" value="Genomic_DNA"/>
</dbReference>
<dbReference type="SUPFAM" id="SSF109854">
    <property type="entry name" value="DinB/YfiT-like putative metalloenzymes"/>
    <property type="match status" value="1"/>
</dbReference>
<dbReference type="InterPro" id="IPR024344">
    <property type="entry name" value="MDMPI_metal-binding"/>
</dbReference>
<reference evidence="3" key="1">
    <citation type="submission" date="2016-10" db="EMBL/GenBank/DDBJ databases">
        <authorList>
            <person name="Varghese N."/>
            <person name="Submissions S."/>
        </authorList>
    </citation>
    <scope>NUCLEOTIDE SEQUENCE [LARGE SCALE GENOMIC DNA]</scope>
    <source>
        <strain evidence="3">DSM 45722</strain>
    </source>
</reference>
<dbReference type="NCBIfam" id="TIGR03086">
    <property type="entry name" value="TIGR03086 family metal-binding protein"/>
    <property type="match status" value="1"/>
</dbReference>
<evidence type="ECO:0000259" key="1">
    <source>
        <dbReference type="Pfam" id="PF11716"/>
    </source>
</evidence>
<dbReference type="Proteomes" id="UP000198981">
    <property type="component" value="Unassembled WGS sequence"/>
</dbReference>
<evidence type="ECO:0000313" key="2">
    <source>
        <dbReference type="EMBL" id="SCX46344.1"/>
    </source>
</evidence>
<dbReference type="InterPro" id="IPR017520">
    <property type="entry name" value="CHP03086"/>
</dbReference>
<dbReference type="InterPro" id="IPR034660">
    <property type="entry name" value="DinB/YfiT-like"/>
</dbReference>
<dbReference type="Pfam" id="PF11716">
    <property type="entry name" value="MDMPI_N"/>
    <property type="match status" value="1"/>
</dbReference>
<dbReference type="GO" id="GO:0046872">
    <property type="term" value="F:metal ion binding"/>
    <property type="evidence" value="ECO:0007669"/>
    <property type="project" value="InterPro"/>
</dbReference>
<organism evidence="2 3">
    <name type="scientific">Klenkia marina</name>
    <dbReference type="NCBI Taxonomy" id="1960309"/>
    <lineage>
        <taxon>Bacteria</taxon>
        <taxon>Bacillati</taxon>
        <taxon>Actinomycetota</taxon>
        <taxon>Actinomycetes</taxon>
        <taxon>Geodermatophilales</taxon>
        <taxon>Geodermatophilaceae</taxon>
        <taxon>Klenkia</taxon>
    </lineage>
</organism>
<evidence type="ECO:0000313" key="3">
    <source>
        <dbReference type="Proteomes" id="UP000198981"/>
    </source>
</evidence>
<feature type="domain" description="Mycothiol-dependent maleylpyruvate isomerase metal-binding" evidence="1">
    <location>
        <begin position="24"/>
        <end position="131"/>
    </location>
</feature>